<reference evidence="2" key="1">
    <citation type="journal article" date="2014" name="Front. Microbiol.">
        <title>High frequency of phylogenetically diverse reductive dehalogenase-homologous genes in deep subseafloor sedimentary metagenomes.</title>
        <authorList>
            <person name="Kawai M."/>
            <person name="Futagami T."/>
            <person name="Toyoda A."/>
            <person name="Takaki Y."/>
            <person name="Nishi S."/>
            <person name="Hori S."/>
            <person name="Arai W."/>
            <person name="Tsubouchi T."/>
            <person name="Morono Y."/>
            <person name="Uchiyama I."/>
            <person name="Ito T."/>
            <person name="Fujiyama A."/>
            <person name="Inagaki F."/>
            <person name="Takami H."/>
        </authorList>
    </citation>
    <scope>NUCLEOTIDE SEQUENCE</scope>
    <source>
        <strain evidence="2">Expedition CK06-06</strain>
    </source>
</reference>
<sequence length="190" mass="21853">PGSWFHMLWHSLAIRMLGYDIKVSFHMSMTLRDVSSQSLSGDLKNVWHALLIGIAPLMNIVVVILLIQFHPDLIAFFNWIDFPVGRWLIVYLIVCFSFFALPDFADLLLPFTVSTAKHAELIFLFLVGSFSFIIAIGVWGYFIPLINYILFCIVLIYLAEKEVFNRKAKPIKKGFEPVPKESTKQEQIEI</sequence>
<dbReference type="EMBL" id="BART01015183">
    <property type="protein sequence ID" value="GAG81202.1"/>
    <property type="molecule type" value="Genomic_DNA"/>
</dbReference>
<keyword evidence="1" id="KW-1133">Transmembrane helix</keyword>
<evidence type="ECO:0000313" key="2">
    <source>
        <dbReference type="EMBL" id="GAG81202.1"/>
    </source>
</evidence>
<comment type="caution">
    <text evidence="2">The sequence shown here is derived from an EMBL/GenBank/DDBJ whole genome shotgun (WGS) entry which is preliminary data.</text>
</comment>
<proteinExistence type="predicted"/>
<feature type="transmembrane region" description="Helical" evidence="1">
    <location>
        <begin position="121"/>
        <end position="139"/>
    </location>
</feature>
<keyword evidence="1" id="KW-0812">Transmembrane</keyword>
<evidence type="ECO:0000256" key="1">
    <source>
        <dbReference type="SAM" id="Phobius"/>
    </source>
</evidence>
<protein>
    <submittedName>
        <fullName evidence="2">Uncharacterized protein</fullName>
    </submittedName>
</protein>
<feature type="transmembrane region" description="Helical" evidence="1">
    <location>
        <begin position="46"/>
        <end position="67"/>
    </location>
</feature>
<keyword evidence="1" id="KW-0472">Membrane</keyword>
<accession>X1BIZ6</accession>
<dbReference type="AlphaFoldDB" id="X1BIZ6"/>
<feature type="transmembrane region" description="Helical" evidence="1">
    <location>
        <begin position="87"/>
        <end position="109"/>
    </location>
</feature>
<organism evidence="2">
    <name type="scientific">marine sediment metagenome</name>
    <dbReference type="NCBI Taxonomy" id="412755"/>
    <lineage>
        <taxon>unclassified sequences</taxon>
        <taxon>metagenomes</taxon>
        <taxon>ecological metagenomes</taxon>
    </lineage>
</organism>
<name>X1BIZ6_9ZZZZ</name>
<feature type="non-terminal residue" evidence="2">
    <location>
        <position position="1"/>
    </location>
</feature>
<gene>
    <name evidence="2" type="ORF">S01H4_29558</name>
</gene>